<feature type="compositionally biased region" description="Polar residues" evidence="1">
    <location>
        <begin position="12"/>
        <end position="21"/>
    </location>
</feature>
<reference evidence="2" key="1">
    <citation type="submission" date="2020-02" db="EMBL/GenBank/DDBJ databases">
        <authorList>
            <person name="Meier V. D."/>
        </authorList>
    </citation>
    <scope>NUCLEOTIDE SEQUENCE</scope>
    <source>
        <strain evidence="2">AVDCRST_MAG52</strain>
    </source>
</reference>
<gene>
    <name evidence="2" type="ORF">AVDCRST_MAG52-3552</name>
</gene>
<feature type="non-terminal residue" evidence="2">
    <location>
        <position position="217"/>
    </location>
</feature>
<name>A0A6J4JHQ4_9ACTN</name>
<keyword evidence="2" id="KW-0808">Transferase</keyword>
<proteinExistence type="predicted"/>
<keyword evidence="2" id="KW-0489">Methyltransferase</keyword>
<feature type="non-terminal residue" evidence="2">
    <location>
        <position position="1"/>
    </location>
</feature>
<dbReference type="EMBL" id="CADCTN010000240">
    <property type="protein sequence ID" value="CAA9277079.1"/>
    <property type="molecule type" value="Genomic_DNA"/>
</dbReference>
<protein>
    <submittedName>
        <fullName evidence="2">Methyltransferase</fullName>
    </submittedName>
</protein>
<evidence type="ECO:0000313" key="2">
    <source>
        <dbReference type="EMBL" id="CAA9277079.1"/>
    </source>
</evidence>
<dbReference type="GO" id="GO:0008168">
    <property type="term" value="F:methyltransferase activity"/>
    <property type="evidence" value="ECO:0007669"/>
    <property type="project" value="UniProtKB-KW"/>
</dbReference>
<sequence length="217" mass="23335">CPMPSRGPPIWTSCSSPTTGWPTPMWRRGWGTSPRRRGCARRWPPSPKTSATSVPCSTSAAVLARSRGTSPVSAWTRPESTCPRGWSPTPAGSTRSCVSGWLRRPSCASRTPRSAASWGGGRCSTSLGTCCRACSPRSDVRSYRAGSSCSARTWATATSCARRRTAVCRCRGRRISGSRSRWRRCSWTPGWNRSPSCDCPPTVGCTPRCCSPPACPG</sequence>
<evidence type="ECO:0000256" key="1">
    <source>
        <dbReference type="SAM" id="MobiDB-lite"/>
    </source>
</evidence>
<feature type="region of interest" description="Disordered" evidence="1">
    <location>
        <begin position="1"/>
        <end position="54"/>
    </location>
</feature>
<organism evidence="2">
    <name type="scientific">uncultured Blastococcus sp</name>
    <dbReference type="NCBI Taxonomy" id="217144"/>
    <lineage>
        <taxon>Bacteria</taxon>
        <taxon>Bacillati</taxon>
        <taxon>Actinomycetota</taxon>
        <taxon>Actinomycetes</taxon>
        <taxon>Geodermatophilales</taxon>
        <taxon>Geodermatophilaceae</taxon>
        <taxon>Blastococcus</taxon>
        <taxon>environmental samples</taxon>
    </lineage>
</organism>
<dbReference type="GO" id="GO:0032259">
    <property type="term" value="P:methylation"/>
    <property type="evidence" value="ECO:0007669"/>
    <property type="project" value="UniProtKB-KW"/>
</dbReference>
<dbReference type="AlphaFoldDB" id="A0A6J4JHQ4"/>
<accession>A0A6J4JHQ4</accession>